<dbReference type="RefSeq" id="WP_267152370.1">
    <property type="nucleotide sequence ID" value="NZ_JAPMLT010000008.1"/>
</dbReference>
<comment type="caution">
    <text evidence="2">The sequence shown here is derived from an EMBL/GenBank/DDBJ whole genome shotgun (WGS) entry which is preliminary data.</text>
</comment>
<evidence type="ECO:0000313" key="2">
    <source>
        <dbReference type="EMBL" id="MCX7571127.1"/>
    </source>
</evidence>
<feature type="transmembrane region" description="Helical" evidence="1">
    <location>
        <begin position="97"/>
        <end position="114"/>
    </location>
</feature>
<feature type="transmembrane region" description="Helical" evidence="1">
    <location>
        <begin position="53"/>
        <end position="74"/>
    </location>
</feature>
<evidence type="ECO:0000256" key="1">
    <source>
        <dbReference type="SAM" id="Phobius"/>
    </source>
</evidence>
<dbReference type="Pfam" id="PF09997">
    <property type="entry name" value="DUF2238"/>
    <property type="match status" value="1"/>
</dbReference>
<dbReference type="InterPro" id="IPR014509">
    <property type="entry name" value="YjdF-like"/>
</dbReference>
<dbReference type="EMBL" id="JAPMLT010000008">
    <property type="protein sequence ID" value="MCX7571127.1"/>
    <property type="molecule type" value="Genomic_DNA"/>
</dbReference>
<accession>A0ABT3X2I6</accession>
<keyword evidence="3" id="KW-1185">Reference proteome</keyword>
<evidence type="ECO:0000313" key="3">
    <source>
        <dbReference type="Proteomes" id="UP001208017"/>
    </source>
</evidence>
<organism evidence="2 3">
    <name type="scientific">Tumebacillus lacus</name>
    <dbReference type="NCBI Taxonomy" id="2995335"/>
    <lineage>
        <taxon>Bacteria</taxon>
        <taxon>Bacillati</taxon>
        <taxon>Bacillota</taxon>
        <taxon>Bacilli</taxon>
        <taxon>Bacillales</taxon>
        <taxon>Alicyclobacillaceae</taxon>
        <taxon>Tumebacillus</taxon>
    </lineage>
</organism>
<keyword evidence="1" id="KW-0812">Transmembrane</keyword>
<feature type="transmembrane region" description="Helical" evidence="1">
    <location>
        <begin position="171"/>
        <end position="188"/>
    </location>
</feature>
<proteinExistence type="predicted"/>
<dbReference type="InterPro" id="IPR058534">
    <property type="entry name" value="YjdF"/>
</dbReference>
<sequence length="204" mass="23676">MMMHRILLVSFLVVLAWSAVKPKDGMIWWLELSPILIVVAVLVFTYKKMRLTTLTYVWLWLSAVIVAVGGHYTYEQVPLFNWIRDEFGFARNHFDRFGHFVKGISVALLSREVLLRSTPLQPGKWMFFLATCVTLATGALYELLEMAAALVRGESTETFLGTQGDEWDAQWDLWMLLIGNLLALWVFGRWHERMVFRRENEEGS</sequence>
<feature type="transmembrane region" description="Helical" evidence="1">
    <location>
        <begin position="28"/>
        <end position="46"/>
    </location>
</feature>
<keyword evidence="1" id="KW-0472">Membrane</keyword>
<dbReference type="Proteomes" id="UP001208017">
    <property type="component" value="Unassembled WGS sequence"/>
</dbReference>
<name>A0ABT3X2I6_9BACL</name>
<feature type="transmembrane region" description="Helical" evidence="1">
    <location>
        <begin position="126"/>
        <end position="151"/>
    </location>
</feature>
<keyword evidence="1" id="KW-1133">Transmembrane helix</keyword>
<protein>
    <submittedName>
        <fullName evidence="2">DUF2238 domain-containing protein</fullName>
    </submittedName>
</protein>
<reference evidence="2 3" key="1">
    <citation type="submission" date="2022-11" db="EMBL/GenBank/DDBJ databases">
        <title>Study of microbial diversity in lake waters.</title>
        <authorList>
            <person name="Zhang J."/>
        </authorList>
    </citation>
    <scope>NUCLEOTIDE SEQUENCE [LARGE SCALE GENOMIC DNA]</scope>
    <source>
        <strain evidence="2 3">DT12</strain>
    </source>
</reference>
<dbReference type="PIRSF" id="PIRSF020606">
    <property type="entry name" value="UCP020606"/>
    <property type="match status" value="1"/>
</dbReference>
<gene>
    <name evidence="2" type="ORF">OS242_14340</name>
</gene>